<evidence type="ECO:0000313" key="4">
    <source>
        <dbReference type="Proteomes" id="UP001162741"/>
    </source>
</evidence>
<accession>A0ABY6J1P0</accession>
<dbReference type="Pfam" id="PF09832">
    <property type="entry name" value="DUF2059"/>
    <property type="match status" value="1"/>
</dbReference>
<sequence>MKRIIITLICCAFAAGVSAQEAAKDTSKRPLIREVMELTNMTKMAGEMAGAMLDNFSNSGLGLSEDILQKLKTEIKKEIQTSNLADIFIPIYERHYEKNELQDLIRFYKTPTGRKMINTMPQVMNEAMQAGEQWGKELGLRVAKRLQEQGDL</sequence>
<evidence type="ECO:0000313" key="3">
    <source>
        <dbReference type="EMBL" id="UYQ92261.1"/>
    </source>
</evidence>
<gene>
    <name evidence="3" type="ORF">MKQ68_19425</name>
</gene>
<evidence type="ECO:0000256" key="1">
    <source>
        <dbReference type="SAM" id="SignalP"/>
    </source>
</evidence>
<dbReference type="InterPro" id="IPR018637">
    <property type="entry name" value="DUF2059"/>
</dbReference>
<proteinExistence type="predicted"/>
<evidence type="ECO:0000259" key="2">
    <source>
        <dbReference type="Pfam" id="PF09832"/>
    </source>
</evidence>
<organism evidence="3 4">
    <name type="scientific">Chitinophaga horti</name>
    <dbReference type="NCBI Taxonomy" id="2920382"/>
    <lineage>
        <taxon>Bacteria</taxon>
        <taxon>Pseudomonadati</taxon>
        <taxon>Bacteroidota</taxon>
        <taxon>Chitinophagia</taxon>
        <taxon>Chitinophagales</taxon>
        <taxon>Chitinophagaceae</taxon>
        <taxon>Chitinophaga</taxon>
    </lineage>
</organism>
<name>A0ABY6J1P0_9BACT</name>
<reference evidence="3" key="1">
    <citation type="submission" date="2022-10" db="EMBL/GenBank/DDBJ databases">
        <title>Chitinophaga sp. nov., isolated from soil.</title>
        <authorList>
            <person name="Jeon C.O."/>
        </authorList>
    </citation>
    <scope>NUCLEOTIDE SEQUENCE</scope>
    <source>
        <strain evidence="3">R8</strain>
    </source>
</reference>
<feature type="signal peptide" evidence="1">
    <location>
        <begin position="1"/>
        <end position="19"/>
    </location>
</feature>
<protein>
    <submittedName>
        <fullName evidence="3">DUF2059 domain-containing protein</fullName>
    </submittedName>
</protein>
<dbReference type="RefSeq" id="WP_244842441.1">
    <property type="nucleotide sequence ID" value="NZ_CP107006.1"/>
</dbReference>
<dbReference type="Proteomes" id="UP001162741">
    <property type="component" value="Chromosome"/>
</dbReference>
<keyword evidence="1" id="KW-0732">Signal</keyword>
<dbReference type="EMBL" id="CP107006">
    <property type="protein sequence ID" value="UYQ92261.1"/>
    <property type="molecule type" value="Genomic_DNA"/>
</dbReference>
<keyword evidence="4" id="KW-1185">Reference proteome</keyword>
<feature type="chain" id="PRO_5045189692" evidence="1">
    <location>
        <begin position="20"/>
        <end position="152"/>
    </location>
</feature>
<feature type="domain" description="DUF2059" evidence="2">
    <location>
        <begin position="84"/>
        <end position="138"/>
    </location>
</feature>